<reference evidence="1" key="1">
    <citation type="submission" date="2025-08" db="UniProtKB">
        <authorList>
            <consortium name="Ensembl"/>
        </authorList>
    </citation>
    <scope>IDENTIFICATION</scope>
</reference>
<evidence type="ECO:0000313" key="2">
    <source>
        <dbReference type="Proteomes" id="UP000594220"/>
    </source>
</evidence>
<evidence type="ECO:0000313" key="1">
    <source>
        <dbReference type="Ensembl" id="ENSCPRP00005005828.1"/>
    </source>
</evidence>
<organism evidence="1 2">
    <name type="scientific">Crocodylus porosus</name>
    <name type="common">Saltwater crocodile</name>
    <name type="synonym">Estuarine crocodile</name>
    <dbReference type="NCBI Taxonomy" id="8502"/>
    <lineage>
        <taxon>Eukaryota</taxon>
        <taxon>Metazoa</taxon>
        <taxon>Chordata</taxon>
        <taxon>Craniata</taxon>
        <taxon>Vertebrata</taxon>
        <taxon>Euteleostomi</taxon>
        <taxon>Archelosauria</taxon>
        <taxon>Archosauria</taxon>
        <taxon>Crocodylia</taxon>
        <taxon>Longirostres</taxon>
        <taxon>Crocodylidae</taxon>
        <taxon>Crocodylus</taxon>
    </lineage>
</organism>
<proteinExistence type="predicted"/>
<dbReference type="AlphaFoldDB" id="A0A7M4E864"/>
<dbReference type="Ensembl" id="ENSCPRT00005006838.1">
    <property type="protein sequence ID" value="ENSCPRP00005005828.1"/>
    <property type="gene ID" value="ENSCPRG00005004182.1"/>
</dbReference>
<protein>
    <submittedName>
        <fullName evidence="1">Uncharacterized protein</fullName>
    </submittedName>
</protein>
<keyword evidence="2" id="KW-1185">Reference proteome</keyword>
<name>A0A7M4E864_CROPO</name>
<sequence length="135" mass="15202">CSLRPVQKVSPDLHDQKFCETVPKELCCQQLNTHFGFNLWCHVHVITRKPVSGHGNMEEPVDPKDLNLIHHAAIGSPAPLLPKLHCNHLRVPLASHLLPLQLWGFCTPTALAGSEGCGAEQTHLLFIGRKRWRWK</sequence>
<accession>A0A7M4E864</accession>
<dbReference type="Proteomes" id="UP000594220">
    <property type="component" value="Unplaced"/>
</dbReference>
<reference evidence="1" key="2">
    <citation type="submission" date="2025-09" db="UniProtKB">
        <authorList>
            <consortium name="Ensembl"/>
        </authorList>
    </citation>
    <scope>IDENTIFICATION</scope>
</reference>